<sequence length="167" mass="17451">MIDRGSGNILDPLSIVDSCVGGAADEARPVRSTPTPASLRGVRTAWRALDSRSAGVLLPRQRGRAGASWGSATPTLGGARLLRSRDSHRAAVRSGTAAVPLVLEVLAHSPNAVTRVQELHVLSKIAYPSTVDDIVPLIDDADHAVAAKARWALSRIGDQCAVPLLTA</sequence>
<dbReference type="SUPFAM" id="SSF48371">
    <property type="entry name" value="ARM repeat"/>
    <property type="match status" value="1"/>
</dbReference>
<proteinExistence type="predicted"/>
<evidence type="ECO:0000313" key="2">
    <source>
        <dbReference type="Proteomes" id="UP000283946"/>
    </source>
</evidence>
<evidence type="ECO:0000313" key="1">
    <source>
        <dbReference type="EMBL" id="AZZ56117.1"/>
    </source>
</evidence>
<name>A0AAD1ADC3_9MICO</name>
<dbReference type="EMBL" id="CP028130">
    <property type="protein sequence ID" value="AZZ56117.1"/>
    <property type="molecule type" value="Genomic_DNA"/>
</dbReference>
<accession>A0AAD1ADC3</accession>
<dbReference type="AlphaFoldDB" id="A0AAD1ADC3"/>
<dbReference type="Proteomes" id="UP000283946">
    <property type="component" value="Chromosome"/>
</dbReference>
<protein>
    <submittedName>
        <fullName evidence="1">HEAT repeat domain-containing protein</fullName>
    </submittedName>
</protein>
<dbReference type="Pfam" id="PF13646">
    <property type="entry name" value="HEAT_2"/>
    <property type="match status" value="1"/>
</dbReference>
<gene>
    <name evidence="1" type="ORF">C7V51_09655</name>
</gene>
<dbReference type="InterPro" id="IPR011989">
    <property type="entry name" value="ARM-like"/>
</dbReference>
<dbReference type="Gene3D" id="1.25.10.10">
    <property type="entry name" value="Leucine-rich Repeat Variant"/>
    <property type="match status" value="1"/>
</dbReference>
<dbReference type="InterPro" id="IPR016024">
    <property type="entry name" value="ARM-type_fold"/>
</dbReference>
<organism evidence="1 2">
    <name type="scientific">Rathayibacter iranicus</name>
    <dbReference type="NCBI Taxonomy" id="59737"/>
    <lineage>
        <taxon>Bacteria</taxon>
        <taxon>Bacillati</taxon>
        <taxon>Actinomycetota</taxon>
        <taxon>Actinomycetes</taxon>
        <taxon>Micrococcales</taxon>
        <taxon>Microbacteriaceae</taxon>
        <taxon>Rathayibacter</taxon>
    </lineage>
</organism>
<reference evidence="1 2" key="1">
    <citation type="submission" date="2018-03" db="EMBL/GenBank/DDBJ databases">
        <title>Bacteriophage NCPPB3778 and a type I-E CRISPR drive the evolution of the US Biological Select Agent, Rathayibacter toxicus.</title>
        <authorList>
            <person name="Davis E.W.II."/>
            <person name="Tabima J.F."/>
            <person name="Weisberg A.J."/>
            <person name="Dantas Lopes L."/>
            <person name="Wiseman M.S."/>
            <person name="Wiseman M.S."/>
            <person name="Pupko T."/>
            <person name="Belcher M.S."/>
            <person name="Sechler A.J."/>
            <person name="Tancos M.A."/>
            <person name="Schroeder B.K."/>
            <person name="Murray T.D."/>
            <person name="Luster D.G."/>
            <person name="Schneider W.L."/>
            <person name="Rogers E."/>
            <person name="Andreote F.D."/>
            <person name="Grunwald N.J."/>
            <person name="Putnam M.L."/>
            <person name="Chang J.H."/>
        </authorList>
    </citation>
    <scope>NUCLEOTIDE SEQUENCE [LARGE SCALE GENOMIC DNA]</scope>
    <source>
        <strain evidence="1 2">NCCPB 2253</strain>
    </source>
</reference>
<dbReference type="KEGG" id="ria:C7V51_09655"/>